<dbReference type="Proteomes" id="UP000009376">
    <property type="component" value="Unassembled WGS sequence"/>
</dbReference>
<evidence type="ECO:0000313" key="5">
    <source>
        <dbReference type="Proteomes" id="UP000009376"/>
    </source>
</evidence>
<dbReference type="PANTHER" id="PTHR11599">
    <property type="entry name" value="PROTEASOME SUBUNIT ALPHA/BETA"/>
    <property type="match status" value="1"/>
</dbReference>
<sequence length="236" mass="26029">MEPPGDLMGYDRAITLFNPDGRILQVEYAKRTVSQGFAAVGLTGKDCVVFVADRKAHELEKLVIPESIEKVFQIDLHIGAAISGMIADGRMLIDKAQNNAQEYKMTYNQPADVLLIVKGISAEMQALTQYGGARPFGVSILFGGVKAGKSYIYMLDPSGTFFQYKAIAIGGNSEAINKNLEKEYKQDMTSEDLINLGMKTIKSDEGKSSPERFEVAVIDKDGFHKLSKEEITKYIK</sequence>
<accession>D6GWB3</accession>
<dbReference type="GO" id="GO:0019773">
    <property type="term" value="C:proteasome core complex, alpha-subunit complex"/>
    <property type="evidence" value="ECO:0007669"/>
    <property type="project" value="UniProtKB-UniRule"/>
</dbReference>
<dbReference type="InterPro" id="IPR029055">
    <property type="entry name" value="Ntn_hydrolases_N"/>
</dbReference>
<evidence type="ECO:0000256" key="1">
    <source>
        <dbReference type="ARBA" id="ARBA00022942"/>
    </source>
</evidence>
<dbReference type="CDD" id="cd01911">
    <property type="entry name" value="proteasome_alpha"/>
    <property type="match status" value="1"/>
</dbReference>
<evidence type="ECO:0000259" key="3">
    <source>
        <dbReference type="SMART" id="SM00948"/>
    </source>
</evidence>
<dbReference type="InterPro" id="IPR001353">
    <property type="entry name" value="Proteasome_sua/b"/>
</dbReference>
<feature type="domain" description="Proteasome alpha-type subunits" evidence="3">
    <location>
        <begin position="10"/>
        <end position="32"/>
    </location>
</feature>
<dbReference type="PROSITE" id="PS51475">
    <property type="entry name" value="PROTEASOME_ALPHA_2"/>
    <property type="match status" value="1"/>
</dbReference>
<dbReference type="EMBL" id="GG745586">
    <property type="protein sequence ID" value="EFD92492.1"/>
    <property type="molecule type" value="Genomic_DNA"/>
</dbReference>
<reference evidence="4 5" key="1">
    <citation type="journal article" date="2010" name="Proc. Natl. Acad. Sci. U.S.A.">
        <title>Enigmatic, ultrasmall, uncultivated Archaea.</title>
        <authorList>
            <person name="Baker B.J."/>
            <person name="Comolli L.R."/>
            <person name="Dick G.J."/>
            <person name="Hauser L.J."/>
            <person name="Hyatt D."/>
            <person name="Dill B.D."/>
            <person name="Land M.L."/>
            <person name="Verberkmoes N.C."/>
            <person name="Hettich R.L."/>
            <person name="Banfield J.F."/>
        </authorList>
    </citation>
    <scope>NUCLEOTIDE SEQUENCE [LARGE SCALE GENOMIC DNA]</scope>
</reference>
<organism evidence="4 5">
    <name type="scientific">Candidatus Parvarchaeum acidophilus ARMAN-5</name>
    <dbReference type="NCBI Taxonomy" id="662762"/>
    <lineage>
        <taxon>Archaea</taxon>
        <taxon>Candidatus Parvarchaeota</taxon>
        <taxon>Candidatus Parvarchaeum</taxon>
    </lineage>
</organism>
<dbReference type="InterPro" id="IPR023332">
    <property type="entry name" value="Proteasome_alpha-type"/>
</dbReference>
<dbReference type="SMART" id="SM00948">
    <property type="entry name" value="Proteasome_A_N"/>
    <property type="match status" value="1"/>
</dbReference>
<comment type="similarity">
    <text evidence="2">Belongs to the peptidase T1A family.</text>
</comment>
<dbReference type="NCBIfam" id="NF003075">
    <property type="entry name" value="PRK03996.1"/>
    <property type="match status" value="1"/>
</dbReference>
<evidence type="ECO:0000313" key="4">
    <source>
        <dbReference type="EMBL" id="EFD92492.1"/>
    </source>
</evidence>
<dbReference type="Pfam" id="PF10584">
    <property type="entry name" value="Proteasome_A_N"/>
    <property type="match status" value="1"/>
</dbReference>
<gene>
    <name evidence="4" type="ORF">BJBARM5_0795</name>
</gene>
<dbReference type="Gene3D" id="3.60.20.10">
    <property type="entry name" value="Glutamine Phosphoribosylpyrophosphate, subunit 1, domain 1"/>
    <property type="match status" value="1"/>
</dbReference>
<dbReference type="GO" id="GO:0006511">
    <property type="term" value="P:ubiquitin-dependent protein catabolic process"/>
    <property type="evidence" value="ECO:0007669"/>
    <property type="project" value="InterPro"/>
</dbReference>
<keyword evidence="1 2" id="KW-0647">Proteasome</keyword>
<proteinExistence type="inferred from homology"/>
<protein>
    <submittedName>
        <fullName evidence="4">Proteasome endopeptidase complex</fullName>
    </submittedName>
</protein>
<dbReference type="SUPFAM" id="SSF56235">
    <property type="entry name" value="N-terminal nucleophile aminohydrolases (Ntn hydrolases)"/>
    <property type="match status" value="1"/>
</dbReference>
<dbReference type="Pfam" id="PF00227">
    <property type="entry name" value="Proteasome"/>
    <property type="match status" value="1"/>
</dbReference>
<dbReference type="AlphaFoldDB" id="D6GWB3"/>
<dbReference type="InterPro" id="IPR000426">
    <property type="entry name" value="Proteasome_asu_N"/>
</dbReference>
<evidence type="ECO:0000256" key="2">
    <source>
        <dbReference type="PROSITE-ProRule" id="PRU00808"/>
    </source>
</evidence>
<dbReference type="GO" id="GO:0004175">
    <property type="term" value="F:endopeptidase activity"/>
    <property type="evidence" value="ECO:0007669"/>
    <property type="project" value="UniProtKB-ARBA"/>
</dbReference>
<dbReference type="InterPro" id="IPR050115">
    <property type="entry name" value="Proteasome_alpha"/>
</dbReference>
<name>D6GWB3_PARA5</name>